<dbReference type="VEuPathDB" id="FungiDB:RhiirFUN_025199"/>
<gene>
    <name evidence="3" type="ORF">RhiirA5_501714</name>
</gene>
<organism evidence="3 4">
    <name type="scientific">Rhizophagus irregularis</name>
    <dbReference type="NCBI Taxonomy" id="588596"/>
    <lineage>
        <taxon>Eukaryota</taxon>
        <taxon>Fungi</taxon>
        <taxon>Fungi incertae sedis</taxon>
        <taxon>Mucoromycota</taxon>
        <taxon>Glomeromycotina</taxon>
        <taxon>Glomeromycetes</taxon>
        <taxon>Glomerales</taxon>
        <taxon>Glomeraceae</taxon>
        <taxon>Rhizophagus</taxon>
    </lineage>
</organism>
<dbReference type="InterPro" id="IPR054586">
    <property type="entry name" value="MACPF_1_fungal"/>
</dbReference>
<dbReference type="InterPro" id="IPR011009">
    <property type="entry name" value="Kinase-like_dom_sf"/>
</dbReference>
<feature type="domain" description="Protein kinase" evidence="2">
    <location>
        <begin position="30"/>
        <end position="289"/>
    </location>
</feature>
<keyword evidence="1" id="KW-0547">Nucleotide-binding</keyword>
<reference evidence="3 4" key="2">
    <citation type="submission" date="2017-09" db="EMBL/GenBank/DDBJ databases">
        <title>Extensive intraspecific genome diversity in a model arbuscular mycorrhizal fungus.</title>
        <authorList>
            <person name="Chen E.C."/>
            <person name="Morin E."/>
            <person name="Beaudet D."/>
            <person name="Noel J."/>
            <person name="Ndikumana S."/>
            <person name="Charron P."/>
            <person name="St-Onge C."/>
            <person name="Giorgi J."/>
            <person name="Grigoriev I.V."/>
            <person name="Roux C."/>
            <person name="Martin F.M."/>
            <person name="Corradi N."/>
        </authorList>
    </citation>
    <scope>NUCLEOTIDE SEQUENCE [LARGE SCALE GENOMIC DNA]</scope>
    <source>
        <strain evidence="3 4">A5</strain>
    </source>
</reference>
<dbReference type="VEuPathDB" id="FungiDB:RhiirA1_465061"/>
<dbReference type="InterPro" id="IPR051681">
    <property type="entry name" value="Ser/Thr_Kinases-Pseudokinases"/>
</dbReference>
<comment type="caution">
    <text evidence="3">The sequence shown here is derived from an EMBL/GenBank/DDBJ whole genome shotgun (WGS) entry which is preliminary data.</text>
</comment>
<dbReference type="Gene3D" id="1.10.510.10">
    <property type="entry name" value="Transferase(Phosphotransferase) domain 1"/>
    <property type="match status" value="1"/>
</dbReference>
<dbReference type="VEuPathDB" id="FungiDB:FUN_022814"/>
<dbReference type="Pfam" id="PF24209">
    <property type="entry name" value="DUF7431"/>
    <property type="match status" value="1"/>
</dbReference>
<dbReference type="EMBL" id="LLXJ01000813">
    <property type="protein sequence ID" value="PKC05989.1"/>
    <property type="molecule type" value="Genomic_DNA"/>
</dbReference>
<dbReference type="InterPro" id="IPR001245">
    <property type="entry name" value="Ser-Thr/Tyr_kinase_cat_dom"/>
</dbReference>
<proteinExistence type="predicted"/>
<dbReference type="GO" id="GO:0005524">
    <property type="term" value="F:ATP binding"/>
    <property type="evidence" value="ECO:0007669"/>
    <property type="project" value="UniProtKB-UniRule"/>
</dbReference>
<accession>A0A2N0PGN6</accession>
<dbReference type="Proteomes" id="UP000232722">
    <property type="component" value="Unassembled WGS sequence"/>
</dbReference>
<feature type="binding site" evidence="1">
    <location>
        <position position="59"/>
    </location>
    <ligand>
        <name>ATP</name>
        <dbReference type="ChEBI" id="CHEBI:30616"/>
    </ligand>
</feature>
<dbReference type="SUPFAM" id="SSF56112">
    <property type="entry name" value="Protein kinase-like (PK-like)"/>
    <property type="match status" value="1"/>
</dbReference>
<name>A0A2N0PGN6_9GLOM</name>
<dbReference type="InterPro" id="IPR000719">
    <property type="entry name" value="Prot_kinase_dom"/>
</dbReference>
<dbReference type="PANTHER" id="PTHR44329">
    <property type="entry name" value="SERINE/THREONINE-PROTEIN KINASE TNNI3K-RELATED"/>
    <property type="match status" value="1"/>
</dbReference>
<dbReference type="PANTHER" id="PTHR44329:SF293">
    <property type="entry name" value="MITOGEN-ACTIVATED PROTEIN KINASE KINASE KINASE"/>
    <property type="match status" value="1"/>
</dbReference>
<dbReference type="GO" id="GO:0004674">
    <property type="term" value="F:protein serine/threonine kinase activity"/>
    <property type="evidence" value="ECO:0007669"/>
    <property type="project" value="TreeGrafter"/>
</dbReference>
<dbReference type="Pfam" id="PF07714">
    <property type="entry name" value="PK_Tyr_Ser-Thr"/>
    <property type="match status" value="1"/>
</dbReference>
<evidence type="ECO:0000313" key="4">
    <source>
        <dbReference type="Proteomes" id="UP000232722"/>
    </source>
</evidence>
<evidence type="ECO:0000259" key="2">
    <source>
        <dbReference type="PROSITE" id="PS50011"/>
    </source>
</evidence>
<dbReference type="PRINTS" id="PR00109">
    <property type="entry name" value="TYRKINASE"/>
</dbReference>
<sequence>MTNSNVKYQAYDPQLHKFKKANLYYDYSDFSNIEEIGEGKFGKVYRAERRNSEQYFALKSLKFDNDNLEEIIREINLQRTVDVHNKVIRFHGITKTKSENLLVMDYADCGSLQDYLEKKFNNLTWNNKYELAFQLACAVSFLHDRRIVHRDLNATNVLIHQNNIKLANFGLLKRIKRVPESQLFDAIPYIDPQKFIDKNFSLNEKSDVYSIGVLLWVISSGKKPFRDVSYDYDLGIKISKGHREKIVPSTPIDYSKLYTECWNNEPSIRPVINEVVEKLKEIKKKSNYFNMNTNSENITEESNKINLNIKSITCGDCDEHKSGNIIFQIKIMQHTSHKLMINSFSSLLNLNDKLSNIREKLKKDNAKMNDTLSFANSLMAEIAREDEEQIILKEIIDAKNDTLYLIKPDYDFLINKLKLEYGRTIPLDRAGKKAFKIKDCKVTLIVDEPKYSKIDLNEEQIKKDIYLTTDIDTNQRTNNDSTCTVIEYSKVSLNFKTEPDPEFVKAVVDAIESKDPRKFRKITEEFGKFVPKEEVILGARAYFVNTNSSNSSKNCTKYTNLKLIGGKKFISKDFNKKEWLNSLEEFRNWDCIKIKNPISIFKLLPEDLRKEIFLLVGKKILYLSTEIYEFKLNKPGNHENLKLKNIPKDILETLKDEVAECSIFATVVDKNRMNNDIFNCQIFWPPNQEPKLIIHCIQKKFKERKCKLKIMIMITGYDMNFNFDRPDFNIQFKVESHNFNASDNQTQERLLAADSSHCFGIPVLRKLDDSANSLIIGHHFYNFGNERTGLYTYSYCSKNNCYDHLPDFTFHTFVILDYSSNCSEMSSFNHSKFIKNILTKHDSLKPKFISLYSTTKENDWNKYGPIFLKQKSNGLNGVIIKYFASKNKISKDNFKYAYFDPSQEKDLISYMENLKTK</sequence>
<dbReference type="InterPro" id="IPR055854">
    <property type="entry name" value="DUF7431"/>
</dbReference>
<keyword evidence="1" id="KW-0067">ATP-binding</keyword>
<dbReference type="InterPro" id="IPR017441">
    <property type="entry name" value="Protein_kinase_ATP_BS"/>
</dbReference>
<evidence type="ECO:0000313" key="3">
    <source>
        <dbReference type="EMBL" id="PKC05989.1"/>
    </source>
</evidence>
<dbReference type="AlphaFoldDB" id="A0A2N0PGN6"/>
<reference evidence="3 4" key="1">
    <citation type="submission" date="2016-04" db="EMBL/GenBank/DDBJ databases">
        <title>Genome analyses suggest a sexual origin of heterokaryosis in a supposedly ancient asexual fungus.</title>
        <authorList>
            <person name="Ropars J."/>
            <person name="Sedzielewska K."/>
            <person name="Noel J."/>
            <person name="Charron P."/>
            <person name="Farinelli L."/>
            <person name="Marton T."/>
            <person name="Kruger M."/>
            <person name="Pelin A."/>
            <person name="Brachmann A."/>
            <person name="Corradi N."/>
        </authorList>
    </citation>
    <scope>NUCLEOTIDE SEQUENCE [LARGE SCALE GENOMIC DNA]</scope>
    <source>
        <strain evidence="3 4">A5</strain>
    </source>
</reference>
<dbReference type="PROSITE" id="PS00107">
    <property type="entry name" value="PROTEIN_KINASE_ATP"/>
    <property type="match status" value="1"/>
</dbReference>
<evidence type="ECO:0000256" key="1">
    <source>
        <dbReference type="PROSITE-ProRule" id="PRU10141"/>
    </source>
</evidence>
<protein>
    <recommendedName>
        <fullName evidence="2">Protein kinase domain-containing protein</fullName>
    </recommendedName>
</protein>
<dbReference type="Pfam" id="PF22693">
    <property type="entry name" value="MACPF_1"/>
    <property type="match status" value="1"/>
</dbReference>
<dbReference type="PROSITE" id="PS50011">
    <property type="entry name" value="PROTEIN_KINASE_DOM"/>
    <property type="match status" value="1"/>
</dbReference>